<reference evidence="2 3" key="1">
    <citation type="submission" date="2014-04" db="EMBL/GenBank/DDBJ databases">
        <authorList>
            <consortium name="DOE Joint Genome Institute"/>
            <person name="Kuo A."/>
            <person name="Kohler A."/>
            <person name="Nagy L.G."/>
            <person name="Floudas D."/>
            <person name="Copeland A."/>
            <person name="Barry K.W."/>
            <person name="Cichocki N."/>
            <person name="Veneault-Fourrey C."/>
            <person name="LaButti K."/>
            <person name="Lindquist E.A."/>
            <person name="Lipzen A."/>
            <person name="Lundell T."/>
            <person name="Morin E."/>
            <person name="Murat C."/>
            <person name="Sun H."/>
            <person name="Tunlid A."/>
            <person name="Henrissat B."/>
            <person name="Grigoriev I.V."/>
            <person name="Hibbett D.S."/>
            <person name="Martin F."/>
            <person name="Nordberg H.P."/>
            <person name="Cantor M.N."/>
            <person name="Hua S.X."/>
        </authorList>
    </citation>
    <scope>NUCLEOTIDE SEQUENCE [LARGE SCALE GENOMIC DNA]</scope>
    <source>
        <strain evidence="2 3">LaAM-08-1</strain>
    </source>
</reference>
<reference evidence="3" key="2">
    <citation type="submission" date="2015-01" db="EMBL/GenBank/DDBJ databases">
        <title>Evolutionary Origins and Diversification of the Mycorrhizal Mutualists.</title>
        <authorList>
            <consortium name="DOE Joint Genome Institute"/>
            <consortium name="Mycorrhizal Genomics Consortium"/>
            <person name="Kohler A."/>
            <person name="Kuo A."/>
            <person name="Nagy L.G."/>
            <person name="Floudas D."/>
            <person name="Copeland A."/>
            <person name="Barry K.W."/>
            <person name="Cichocki N."/>
            <person name="Veneault-Fourrey C."/>
            <person name="LaButti K."/>
            <person name="Lindquist E.A."/>
            <person name="Lipzen A."/>
            <person name="Lundell T."/>
            <person name="Morin E."/>
            <person name="Murat C."/>
            <person name="Riley R."/>
            <person name="Ohm R."/>
            <person name="Sun H."/>
            <person name="Tunlid A."/>
            <person name="Henrissat B."/>
            <person name="Grigoriev I.V."/>
            <person name="Hibbett D.S."/>
            <person name="Martin F."/>
        </authorList>
    </citation>
    <scope>NUCLEOTIDE SEQUENCE [LARGE SCALE GENOMIC DNA]</scope>
    <source>
        <strain evidence="3">LaAM-08-1</strain>
    </source>
</reference>
<feature type="region of interest" description="Disordered" evidence="1">
    <location>
        <begin position="44"/>
        <end position="69"/>
    </location>
</feature>
<accession>A0A0C9WU62</accession>
<feature type="compositionally biased region" description="Polar residues" evidence="1">
    <location>
        <begin position="48"/>
        <end position="61"/>
    </location>
</feature>
<evidence type="ECO:0000313" key="2">
    <source>
        <dbReference type="EMBL" id="KIJ95700.1"/>
    </source>
</evidence>
<name>A0A0C9WU62_9AGAR</name>
<dbReference type="AlphaFoldDB" id="A0A0C9WU62"/>
<proteinExistence type="predicted"/>
<organism evidence="2 3">
    <name type="scientific">Laccaria amethystina LaAM-08-1</name>
    <dbReference type="NCBI Taxonomy" id="1095629"/>
    <lineage>
        <taxon>Eukaryota</taxon>
        <taxon>Fungi</taxon>
        <taxon>Dikarya</taxon>
        <taxon>Basidiomycota</taxon>
        <taxon>Agaricomycotina</taxon>
        <taxon>Agaricomycetes</taxon>
        <taxon>Agaricomycetidae</taxon>
        <taxon>Agaricales</taxon>
        <taxon>Agaricineae</taxon>
        <taxon>Hydnangiaceae</taxon>
        <taxon>Laccaria</taxon>
    </lineage>
</organism>
<evidence type="ECO:0000313" key="3">
    <source>
        <dbReference type="Proteomes" id="UP000054477"/>
    </source>
</evidence>
<dbReference type="EMBL" id="KN838746">
    <property type="protein sequence ID" value="KIJ95700.1"/>
    <property type="molecule type" value="Genomic_DNA"/>
</dbReference>
<dbReference type="Proteomes" id="UP000054477">
    <property type="component" value="Unassembled WGS sequence"/>
</dbReference>
<keyword evidence="3" id="KW-1185">Reference proteome</keyword>
<evidence type="ECO:0000256" key="1">
    <source>
        <dbReference type="SAM" id="MobiDB-lite"/>
    </source>
</evidence>
<sequence>MTRCSQSSSLFLTITNTFNEYKRPLLSQLYTPTSPCYCLSLPFPFRSGSKTKSTRPRSTCSRSERHPRR</sequence>
<gene>
    <name evidence="2" type="ORF">K443DRAFT_321723</name>
</gene>
<protein>
    <submittedName>
        <fullName evidence="2">Uncharacterized protein</fullName>
    </submittedName>
</protein>
<dbReference type="HOGENOM" id="CLU_2776307_0_0_1"/>